<evidence type="ECO:0000259" key="6">
    <source>
        <dbReference type="PROSITE" id="PS50977"/>
    </source>
</evidence>
<dbReference type="Pfam" id="PF00440">
    <property type="entry name" value="TetR_N"/>
    <property type="match status" value="1"/>
</dbReference>
<sequence>MAKGKVRKDDWTMAALRALARGGVAAVAVDGLAKELGVTRGSFYWHFDNREALLVAALETWELHTTTEVVAAVRTLQDPVARARALFAEALGSEEIAGLEPALAAQTGHPAVAEVVARVIETRIAFLAEVFTDLGFDPPTARHRALAAYAAYLGWLELRRTAPLLAPETLPQDPRSPAALDHLVALLLAPAQPPAQYPAQPPTAAAEPPAPRAVPTAD</sequence>
<evidence type="ECO:0000256" key="4">
    <source>
        <dbReference type="PROSITE-ProRule" id="PRU00335"/>
    </source>
</evidence>
<keyword evidence="3" id="KW-0804">Transcription</keyword>
<dbReference type="Gene3D" id="1.10.357.10">
    <property type="entry name" value="Tetracycline Repressor, domain 2"/>
    <property type="match status" value="1"/>
</dbReference>
<dbReference type="GO" id="GO:0000976">
    <property type="term" value="F:transcription cis-regulatory region binding"/>
    <property type="evidence" value="ECO:0007669"/>
    <property type="project" value="TreeGrafter"/>
</dbReference>
<feature type="region of interest" description="Disordered" evidence="5">
    <location>
        <begin position="194"/>
        <end position="218"/>
    </location>
</feature>
<accession>A0AAU8JQ05</accession>
<keyword evidence="2 4" id="KW-0238">DNA-binding</keyword>
<dbReference type="InterPro" id="IPR009057">
    <property type="entry name" value="Homeodomain-like_sf"/>
</dbReference>
<gene>
    <name evidence="7" type="ORF">ABWK59_02870</name>
</gene>
<dbReference type="PROSITE" id="PS50977">
    <property type="entry name" value="HTH_TETR_2"/>
    <property type="match status" value="1"/>
</dbReference>
<proteinExistence type="predicted"/>
<evidence type="ECO:0000313" key="7">
    <source>
        <dbReference type="EMBL" id="XCM77945.1"/>
    </source>
</evidence>
<dbReference type="EMBL" id="CP159872">
    <property type="protein sequence ID" value="XCM77945.1"/>
    <property type="molecule type" value="Genomic_DNA"/>
</dbReference>
<dbReference type="PANTHER" id="PTHR30055:SF234">
    <property type="entry name" value="HTH-TYPE TRANSCRIPTIONAL REGULATOR BETI"/>
    <property type="match status" value="1"/>
</dbReference>
<dbReference type="KEGG" id="kcm:ABWK59_02870"/>
<evidence type="ECO:0000256" key="1">
    <source>
        <dbReference type="ARBA" id="ARBA00023015"/>
    </source>
</evidence>
<organism evidence="7">
    <name type="scientific">Kitasatospora camelliae</name>
    <dbReference type="NCBI Taxonomy" id="3156397"/>
    <lineage>
        <taxon>Bacteria</taxon>
        <taxon>Bacillati</taxon>
        <taxon>Actinomycetota</taxon>
        <taxon>Actinomycetes</taxon>
        <taxon>Kitasatosporales</taxon>
        <taxon>Streptomycetaceae</taxon>
        <taxon>Kitasatospora</taxon>
    </lineage>
</organism>
<feature type="domain" description="HTH tetR-type" evidence="6">
    <location>
        <begin position="5"/>
        <end position="65"/>
    </location>
</feature>
<dbReference type="RefSeq" id="WP_354637678.1">
    <property type="nucleotide sequence ID" value="NZ_CP159872.1"/>
</dbReference>
<dbReference type="InterPro" id="IPR001647">
    <property type="entry name" value="HTH_TetR"/>
</dbReference>
<protein>
    <submittedName>
        <fullName evidence="7">Helix-turn-helix domain-containing protein</fullName>
    </submittedName>
</protein>
<feature type="compositionally biased region" description="Low complexity" evidence="5">
    <location>
        <begin position="202"/>
        <end position="218"/>
    </location>
</feature>
<dbReference type="InterPro" id="IPR050109">
    <property type="entry name" value="HTH-type_TetR-like_transc_reg"/>
</dbReference>
<evidence type="ECO:0000256" key="2">
    <source>
        <dbReference type="ARBA" id="ARBA00023125"/>
    </source>
</evidence>
<keyword evidence="1" id="KW-0805">Transcription regulation</keyword>
<evidence type="ECO:0000256" key="3">
    <source>
        <dbReference type="ARBA" id="ARBA00023163"/>
    </source>
</evidence>
<evidence type="ECO:0000256" key="5">
    <source>
        <dbReference type="SAM" id="MobiDB-lite"/>
    </source>
</evidence>
<name>A0AAU8JQ05_9ACTN</name>
<dbReference type="PANTHER" id="PTHR30055">
    <property type="entry name" value="HTH-TYPE TRANSCRIPTIONAL REGULATOR RUTR"/>
    <property type="match status" value="1"/>
</dbReference>
<reference evidence="7" key="1">
    <citation type="submission" date="2024-06" db="EMBL/GenBank/DDBJ databases">
        <title>The genome sequences of Kitasatospora sp. strain HUAS MG31.</title>
        <authorList>
            <person name="Mo P."/>
        </authorList>
    </citation>
    <scope>NUCLEOTIDE SEQUENCE</scope>
    <source>
        <strain evidence="7">HUAS MG31</strain>
    </source>
</reference>
<feature type="DNA-binding region" description="H-T-H motif" evidence="4">
    <location>
        <begin position="28"/>
        <end position="47"/>
    </location>
</feature>
<dbReference type="SUPFAM" id="SSF46689">
    <property type="entry name" value="Homeodomain-like"/>
    <property type="match status" value="1"/>
</dbReference>
<dbReference type="AlphaFoldDB" id="A0AAU8JQ05"/>
<dbReference type="GO" id="GO:0003700">
    <property type="term" value="F:DNA-binding transcription factor activity"/>
    <property type="evidence" value="ECO:0007669"/>
    <property type="project" value="TreeGrafter"/>
</dbReference>